<proteinExistence type="predicted"/>
<evidence type="ECO:0000256" key="1">
    <source>
        <dbReference type="SAM" id="MobiDB-lite"/>
    </source>
</evidence>
<dbReference type="Proteomes" id="UP000054097">
    <property type="component" value="Unassembled WGS sequence"/>
</dbReference>
<evidence type="ECO:0000313" key="3">
    <source>
        <dbReference type="EMBL" id="KIM32414.1"/>
    </source>
</evidence>
<dbReference type="PANTHER" id="PTHR13832">
    <property type="entry name" value="PROTEIN PHOSPHATASE 2C"/>
    <property type="match status" value="1"/>
</dbReference>
<dbReference type="AlphaFoldDB" id="A0A0C3BK00"/>
<evidence type="ECO:0000313" key="4">
    <source>
        <dbReference type="Proteomes" id="UP000054097"/>
    </source>
</evidence>
<reference evidence="4" key="2">
    <citation type="submission" date="2015-01" db="EMBL/GenBank/DDBJ databases">
        <title>Evolutionary Origins and Diversification of the Mycorrhizal Mutualists.</title>
        <authorList>
            <consortium name="DOE Joint Genome Institute"/>
            <consortium name="Mycorrhizal Genomics Consortium"/>
            <person name="Kohler A."/>
            <person name="Kuo A."/>
            <person name="Nagy L.G."/>
            <person name="Floudas D."/>
            <person name="Copeland A."/>
            <person name="Barry K.W."/>
            <person name="Cichocki N."/>
            <person name="Veneault-Fourrey C."/>
            <person name="LaButti K."/>
            <person name="Lindquist E.A."/>
            <person name="Lipzen A."/>
            <person name="Lundell T."/>
            <person name="Morin E."/>
            <person name="Murat C."/>
            <person name="Riley R."/>
            <person name="Ohm R."/>
            <person name="Sun H."/>
            <person name="Tunlid A."/>
            <person name="Henrissat B."/>
            <person name="Grigoriev I.V."/>
            <person name="Hibbett D.S."/>
            <person name="Martin F."/>
        </authorList>
    </citation>
    <scope>NUCLEOTIDE SEQUENCE [LARGE SCALE GENOMIC DNA]</scope>
    <source>
        <strain evidence="4">MAFF 305830</strain>
    </source>
</reference>
<dbReference type="PANTHER" id="PTHR13832:SF792">
    <property type="entry name" value="GM14286P"/>
    <property type="match status" value="1"/>
</dbReference>
<feature type="domain" description="PPM-type phosphatase" evidence="2">
    <location>
        <begin position="138"/>
        <end position="499"/>
    </location>
</feature>
<sequence length="504" mass="55658">MAFMVRHRSFAVSRNFKPHRTLLPRIPSPQHVKRPYSTSSAHSTKPSSTSRERNVVFLTAILSTAGLSAFLYETYFAAKVHADEAGPSELNPGASPKSQRIREILHAQKRDTLHGVNVEHILTRCEESFLRTGPGVWRYDINQIASNCPIEDDHAEMVMRSPSSTPWHFWAVIDGHVSWETSASLAERLIPSVGGALRGLYSRNPSPSSEAIDGAIKHAFVSLDNEFVYEAAERALKSGSRAQAGQLLSQAYAGAVAMLAFYDQAAGEVKVALTGDLRAVRGRLVNGKWETKVLTVEQDGDNPEEAERIRKEHPDEPDVVKNGRVLGFQPSRMFGDASLKWSVETQKLIHQKFLGLRPRDVVKTPPYITAEPVVTTADVKAGDFLILGCDGLWESLTSEEAVMLVGAWVKEATAKGKKSTEKKSQLTLPSPPESKEKTIRYQYWQIPKQFVNVDSNASTHLIRNALGGADTETMTALLSRTGSLSRRLRDDITVTVVFFGDSPL</sequence>
<organism evidence="3 4">
    <name type="scientific">Serendipita vermifera MAFF 305830</name>
    <dbReference type="NCBI Taxonomy" id="933852"/>
    <lineage>
        <taxon>Eukaryota</taxon>
        <taxon>Fungi</taxon>
        <taxon>Dikarya</taxon>
        <taxon>Basidiomycota</taxon>
        <taxon>Agaricomycotina</taxon>
        <taxon>Agaricomycetes</taxon>
        <taxon>Sebacinales</taxon>
        <taxon>Serendipitaceae</taxon>
        <taxon>Serendipita</taxon>
    </lineage>
</organism>
<dbReference type="InterPro" id="IPR036457">
    <property type="entry name" value="PPM-type-like_dom_sf"/>
</dbReference>
<gene>
    <name evidence="3" type="ORF">M408DRAFT_326990</name>
</gene>
<protein>
    <recommendedName>
        <fullName evidence="2">PPM-type phosphatase domain-containing protein</fullName>
    </recommendedName>
</protein>
<dbReference type="EMBL" id="KN824280">
    <property type="protein sequence ID" value="KIM32414.1"/>
    <property type="molecule type" value="Genomic_DNA"/>
</dbReference>
<dbReference type="GO" id="GO:0004741">
    <property type="term" value="F:[pyruvate dehydrogenase (acetyl-transferring)]-phosphatase activity"/>
    <property type="evidence" value="ECO:0007669"/>
    <property type="project" value="TreeGrafter"/>
</dbReference>
<keyword evidence="4" id="KW-1185">Reference proteome</keyword>
<dbReference type="SUPFAM" id="SSF81606">
    <property type="entry name" value="PP2C-like"/>
    <property type="match status" value="1"/>
</dbReference>
<dbReference type="CDD" id="cd00143">
    <property type="entry name" value="PP2Cc"/>
    <property type="match status" value="1"/>
</dbReference>
<dbReference type="HOGENOM" id="CLU_021928_1_0_1"/>
<dbReference type="InterPro" id="IPR015655">
    <property type="entry name" value="PP2C"/>
</dbReference>
<dbReference type="Pfam" id="PF00481">
    <property type="entry name" value="PP2C"/>
    <property type="match status" value="1"/>
</dbReference>
<dbReference type="Gene3D" id="3.60.40.10">
    <property type="entry name" value="PPM-type phosphatase domain"/>
    <property type="match status" value="1"/>
</dbReference>
<dbReference type="OrthoDB" id="420076at2759"/>
<accession>A0A0C3BK00</accession>
<dbReference type="STRING" id="933852.A0A0C3BK00"/>
<reference evidence="3 4" key="1">
    <citation type="submission" date="2014-04" db="EMBL/GenBank/DDBJ databases">
        <authorList>
            <consortium name="DOE Joint Genome Institute"/>
            <person name="Kuo A."/>
            <person name="Zuccaro A."/>
            <person name="Kohler A."/>
            <person name="Nagy L.G."/>
            <person name="Floudas D."/>
            <person name="Copeland A."/>
            <person name="Barry K.W."/>
            <person name="Cichocki N."/>
            <person name="Veneault-Fourrey C."/>
            <person name="LaButti K."/>
            <person name="Lindquist E.A."/>
            <person name="Lipzen A."/>
            <person name="Lundell T."/>
            <person name="Morin E."/>
            <person name="Murat C."/>
            <person name="Sun H."/>
            <person name="Tunlid A."/>
            <person name="Henrissat B."/>
            <person name="Grigoriev I.V."/>
            <person name="Hibbett D.S."/>
            <person name="Martin F."/>
            <person name="Nordberg H.P."/>
            <person name="Cantor M.N."/>
            <person name="Hua S.X."/>
        </authorList>
    </citation>
    <scope>NUCLEOTIDE SEQUENCE [LARGE SCALE GENOMIC DNA]</scope>
    <source>
        <strain evidence="3 4">MAFF 305830</strain>
    </source>
</reference>
<dbReference type="InterPro" id="IPR001932">
    <property type="entry name" value="PPM-type_phosphatase-like_dom"/>
</dbReference>
<dbReference type="GO" id="GO:0005739">
    <property type="term" value="C:mitochondrion"/>
    <property type="evidence" value="ECO:0007669"/>
    <property type="project" value="TreeGrafter"/>
</dbReference>
<dbReference type="PROSITE" id="PS51746">
    <property type="entry name" value="PPM_2"/>
    <property type="match status" value="1"/>
</dbReference>
<dbReference type="SMART" id="SM00332">
    <property type="entry name" value="PP2Cc"/>
    <property type="match status" value="1"/>
</dbReference>
<feature type="compositionally biased region" description="Low complexity" evidence="1">
    <location>
        <begin position="37"/>
        <end position="49"/>
    </location>
</feature>
<feature type="region of interest" description="Disordered" evidence="1">
    <location>
        <begin position="21"/>
        <end position="49"/>
    </location>
</feature>
<name>A0A0C3BK00_SERVB</name>
<evidence type="ECO:0000259" key="2">
    <source>
        <dbReference type="PROSITE" id="PS51746"/>
    </source>
</evidence>